<proteinExistence type="predicted"/>
<keyword evidence="3" id="KW-1185">Reference proteome</keyword>
<reference evidence="2 3" key="1">
    <citation type="journal article" date="2018" name="Mol. Plant">
        <title>The genome of Artemisia annua provides insight into the evolution of Asteraceae family and artemisinin biosynthesis.</title>
        <authorList>
            <person name="Shen Q."/>
            <person name="Zhang L."/>
            <person name="Liao Z."/>
            <person name="Wang S."/>
            <person name="Yan T."/>
            <person name="Shi P."/>
            <person name="Liu M."/>
            <person name="Fu X."/>
            <person name="Pan Q."/>
            <person name="Wang Y."/>
            <person name="Lv Z."/>
            <person name="Lu X."/>
            <person name="Zhang F."/>
            <person name="Jiang W."/>
            <person name="Ma Y."/>
            <person name="Chen M."/>
            <person name="Hao X."/>
            <person name="Li L."/>
            <person name="Tang Y."/>
            <person name="Lv G."/>
            <person name="Zhou Y."/>
            <person name="Sun X."/>
            <person name="Brodelius P.E."/>
            <person name="Rose J.K.C."/>
            <person name="Tang K."/>
        </authorList>
    </citation>
    <scope>NUCLEOTIDE SEQUENCE [LARGE SCALE GENOMIC DNA]</scope>
    <source>
        <strain evidence="3">cv. Huhao1</strain>
        <tissue evidence="2">Leaf</tissue>
    </source>
</reference>
<dbReference type="EMBL" id="PKPP01000228">
    <property type="protein sequence ID" value="PWA95639.1"/>
    <property type="molecule type" value="Genomic_DNA"/>
</dbReference>
<evidence type="ECO:0000259" key="1">
    <source>
        <dbReference type="Pfam" id="PF14111"/>
    </source>
</evidence>
<feature type="domain" description="DUF4283" evidence="1">
    <location>
        <begin position="313"/>
        <end position="390"/>
    </location>
</feature>
<dbReference type="Proteomes" id="UP000245207">
    <property type="component" value="Unassembled WGS sequence"/>
</dbReference>
<dbReference type="Pfam" id="PF14111">
    <property type="entry name" value="DUF4283"/>
    <property type="match status" value="1"/>
</dbReference>
<sequence length="406" mass="44485">MPIDNNKPPDPLIQEFCELTRMSSANMRHTVVDVSSSRGKEGKPQRHRHGIKIKVSTPGSASIGAGSVEKPSFIFSSANSSTSKHVDSHDKAYGNDGSFIKLPLDKNPLDSNQKVPVTKSSGLEPGFDHSGMDDVVNASCGQASSRDGIAIAKTGNSVDLAGSNQSSEHTHMEGVVKMGVVPTSDLNGITSDKGSGDFEFGKNDKAKDILKKPIGPFFKVQFGVNSLDNPFVKKNVNNIGNNWNSNDVRGFGSTMLSNQFTADVDRFAEKLKQGSEDLALKMEYTPNVVSKMDNGNRRIQFSTEEVYKGGQSCALQLYGYFIGTSMDYRVVRGNLMKMRRVYGIEDITKTSSSISYFKFKSEEGMKTVLDCGPWMVQNVPLVLNTWEPGIWLEKTEPSSIPIWANR</sequence>
<comment type="caution">
    <text evidence="2">The sequence shown here is derived from an EMBL/GenBank/DDBJ whole genome shotgun (WGS) entry which is preliminary data.</text>
</comment>
<gene>
    <name evidence="2" type="ORF">CTI12_AA048600</name>
</gene>
<evidence type="ECO:0000313" key="2">
    <source>
        <dbReference type="EMBL" id="PWA95639.1"/>
    </source>
</evidence>
<dbReference type="OrthoDB" id="1748435at2759"/>
<dbReference type="InterPro" id="IPR025558">
    <property type="entry name" value="DUF4283"/>
</dbReference>
<dbReference type="PANTHER" id="PTHR31286:SF180">
    <property type="entry name" value="OS10G0362600 PROTEIN"/>
    <property type="match status" value="1"/>
</dbReference>
<evidence type="ECO:0000313" key="3">
    <source>
        <dbReference type="Proteomes" id="UP000245207"/>
    </source>
</evidence>
<name>A0A2U1QC99_ARTAN</name>
<dbReference type="AlphaFoldDB" id="A0A2U1QC99"/>
<dbReference type="InterPro" id="IPR040256">
    <property type="entry name" value="At4g02000-like"/>
</dbReference>
<dbReference type="PANTHER" id="PTHR31286">
    <property type="entry name" value="GLYCINE-RICH CELL WALL STRUCTURAL PROTEIN 1.8-LIKE"/>
    <property type="match status" value="1"/>
</dbReference>
<organism evidence="2 3">
    <name type="scientific">Artemisia annua</name>
    <name type="common">Sweet wormwood</name>
    <dbReference type="NCBI Taxonomy" id="35608"/>
    <lineage>
        <taxon>Eukaryota</taxon>
        <taxon>Viridiplantae</taxon>
        <taxon>Streptophyta</taxon>
        <taxon>Embryophyta</taxon>
        <taxon>Tracheophyta</taxon>
        <taxon>Spermatophyta</taxon>
        <taxon>Magnoliopsida</taxon>
        <taxon>eudicotyledons</taxon>
        <taxon>Gunneridae</taxon>
        <taxon>Pentapetalae</taxon>
        <taxon>asterids</taxon>
        <taxon>campanulids</taxon>
        <taxon>Asterales</taxon>
        <taxon>Asteraceae</taxon>
        <taxon>Asteroideae</taxon>
        <taxon>Anthemideae</taxon>
        <taxon>Artemisiinae</taxon>
        <taxon>Artemisia</taxon>
    </lineage>
</organism>
<accession>A0A2U1QC99</accession>
<protein>
    <recommendedName>
        <fullName evidence="1">DUF4283 domain-containing protein</fullName>
    </recommendedName>
</protein>